<dbReference type="Gene3D" id="1.20.5.1930">
    <property type="match status" value="1"/>
</dbReference>
<dbReference type="InterPro" id="IPR038318">
    <property type="entry name" value="KdpD_sf"/>
</dbReference>
<sequence>MSRPPFWVEVLLATVAGAVAFVLVALGCAAARDRVPGVVVGLLLLLVVLAVARFAGILYALPVGVVSVQAFDWYFLPPLRILSAATVFVLVLFLAVSVIVGAFTTRAVQRAVAAEKARGLLAGEQAALRRVATLVARGVAPAEVFAAVAEIGQVLHARAAAVVRYEPDGASTVVAAWPAGATVPVDGGARAPITVDGRPWGVAVVHLAGGPVPGARDLIANFTDLVATAISNAQVRAELTASRARIVTSADEARRRLERDLHDGIQQRLVALALSVRAAQLDGDVPVRAIQGDLTYVVDGLNEALDELRVIARGLHPAILSEAGLGPAVRALARRSPVPVALDVDLAERPDEAIEAAAYYVVSEMLANVAKHAQASTAAVRIELLDGHLELRVSDDGVGGADPGRGSGMVGLNDRVEALGGRMVVVSPVGCGTDVHVRLPVLSPVAVRTG</sequence>
<keyword evidence="6 13" id="KW-0812">Transmembrane</keyword>
<dbReference type="InterPro" id="IPR036890">
    <property type="entry name" value="HATPase_C_sf"/>
</dbReference>
<keyword evidence="7" id="KW-0547">Nucleotide-binding</keyword>
<evidence type="ECO:0000313" key="16">
    <source>
        <dbReference type="Proteomes" id="UP000502508"/>
    </source>
</evidence>
<dbReference type="SUPFAM" id="SSF55874">
    <property type="entry name" value="ATPase domain of HSP90 chaperone/DNA topoisomerase II/histidine kinase"/>
    <property type="match status" value="1"/>
</dbReference>
<dbReference type="Pfam" id="PF07730">
    <property type="entry name" value="HisKA_3"/>
    <property type="match status" value="1"/>
</dbReference>
<dbReference type="Gene3D" id="3.30.565.10">
    <property type="entry name" value="Histidine kinase-like ATPase, C-terminal domain"/>
    <property type="match status" value="1"/>
</dbReference>
<evidence type="ECO:0000259" key="14">
    <source>
        <dbReference type="SMART" id="SM00387"/>
    </source>
</evidence>
<evidence type="ECO:0000256" key="8">
    <source>
        <dbReference type="ARBA" id="ARBA00022777"/>
    </source>
</evidence>
<evidence type="ECO:0000256" key="1">
    <source>
        <dbReference type="ARBA" id="ARBA00000085"/>
    </source>
</evidence>
<evidence type="ECO:0000256" key="12">
    <source>
        <dbReference type="ARBA" id="ARBA00023136"/>
    </source>
</evidence>
<comment type="catalytic activity">
    <reaction evidence="1">
        <text>ATP + protein L-histidine = ADP + protein N-phospho-L-histidine.</text>
        <dbReference type="EC" id="2.7.13.3"/>
    </reaction>
</comment>
<dbReference type="PANTHER" id="PTHR24421">
    <property type="entry name" value="NITRATE/NITRITE SENSOR PROTEIN NARX-RELATED"/>
    <property type="match status" value="1"/>
</dbReference>
<evidence type="ECO:0000256" key="7">
    <source>
        <dbReference type="ARBA" id="ARBA00022741"/>
    </source>
</evidence>
<accession>A0A6F8XVG1</accession>
<evidence type="ECO:0000313" key="15">
    <source>
        <dbReference type="EMBL" id="BCB77816.1"/>
    </source>
</evidence>
<evidence type="ECO:0000256" key="2">
    <source>
        <dbReference type="ARBA" id="ARBA00004141"/>
    </source>
</evidence>
<keyword evidence="16" id="KW-1185">Reference proteome</keyword>
<evidence type="ECO:0000256" key="13">
    <source>
        <dbReference type="SAM" id="Phobius"/>
    </source>
</evidence>
<evidence type="ECO:0000256" key="10">
    <source>
        <dbReference type="ARBA" id="ARBA00022989"/>
    </source>
</evidence>
<dbReference type="InterPro" id="IPR050482">
    <property type="entry name" value="Sensor_HK_TwoCompSys"/>
</dbReference>
<feature type="domain" description="Histidine kinase/HSP90-like ATPase" evidence="14">
    <location>
        <begin position="353"/>
        <end position="443"/>
    </location>
</feature>
<feature type="transmembrane region" description="Helical" evidence="13">
    <location>
        <begin position="6"/>
        <end position="26"/>
    </location>
</feature>
<keyword evidence="5" id="KW-0808">Transferase</keyword>
<dbReference type="Pfam" id="PF02518">
    <property type="entry name" value="HATPase_c"/>
    <property type="match status" value="1"/>
</dbReference>
<dbReference type="EMBL" id="AP022870">
    <property type="protein sequence ID" value="BCB77816.1"/>
    <property type="molecule type" value="Genomic_DNA"/>
</dbReference>
<dbReference type="InterPro" id="IPR011712">
    <property type="entry name" value="Sig_transdc_His_kin_sub3_dim/P"/>
</dbReference>
<dbReference type="InterPro" id="IPR003594">
    <property type="entry name" value="HATPase_dom"/>
</dbReference>
<dbReference type="RefSeq" id="WP_173037505.1">
    <property type="nucleotide sequence ID" value="NZ_AP022870.1"/>
</dbReference>
<dbReference type="GO" id="GO:0000155">
    <property type="term" value="F:phosphorelay sensor kinase activity"/>
    <property type="evidence" value="ECO:0007669"/>
    <property type="project" value="InterPro"/>
</dbReference>
<dbReference type="SUPFAM" id="SSF55781">
    <property type="entry name" value="GAF domain-like"/>
    <property type="match status" value="1"/>
</dbReference>
<dbReference type="GO" id="GO:0016020">
    <property type="term" value="C:membrane"/>
    <property type="evidence" value="ECO:0007669"/>
    <property type="project" value="UniProtKB-SubCell"/>
</dbReference>
<dbReference type="Pfam" id="PF13493">
    <property type="entry name" value="DUF4118"/>
    <property type="match status" value="1"/>
</dbReference>
<feature type="transmembrane region" description="Helical" evidence="13">
    <location>
        <begin position="81"/>
        <end position="103"/>
    </location>
</feature>
<evidence type="ECO:0000256" key="5">
    <source>
        <dbReference type="ARBA" id="ARBA00022679"/>
    </source>
</evidence>
<dbReference type="KEGG" id="pfla:Pflav_042260"/>
<gene>
    <name evidence="15" type="ORF">Pflav_042260</name>
</gene>
<keyword evidence="4" id="KW-0597">Phosphoprotein</keyword>
<dbReference type="SMART" id="SM00387">
    <property type="entry name" value="HATPase_c"/>
    <property type="match status" value="1"/>
</dbReference>
<dbReference type="Gene3D" id="1.20.120.620">
    <property type="entry name" value="Backbone structure of the membrane domain of e. Coli histidine kinase receptor kdpd"/>
    <property type="match status" value="1"/>
</dbReference>
<reference evidence="15 16" key="2">
    <citation type="submission" date="2020-03" db="EMBL/GenBank/DDBJ databases">
        <authorList>
            <person name="Ichikawa N."/>
            <person name="Kimura A."/>
            <person name="Kitahashi Y."/>
            <person name="Uohara A."/>
        </authorList>
    </citation>
    <scope>NUCLEOTIDE SEQUENCE [LARGE SCALE GENOMIC DNA]</scope>
    <source>
        <strain evidence="15 16">NBRC 107702</strain>
    </source>
</reference>
<keyword evidence="12 13" id="KW-0472">Membrane</keyword>
<protein>
    <recommendedName>
        <fullName evidence="3">histidine kinase</fullName>
        <ecNumber evidence="3">2.7.13.3</ecNumber>
    </recommendedName>
</protein>
<name>A0A6F8XVG1_9ACTN</name>
<evidence type="ECO:0000256" key="9">
    <source>
        <dbReference type="ARBA" id="ARBA00022840"/>
    </source>
</evidence>
<dbReference type="GO" id="GO:0005524">
    <property type="term" value="F:ATP binding"/>
    <property type="evidence" value="ECO:0007669"/>
    <property type="project" value="UniProtKB-KW"/>
</dbReference>
<dbReference type="InterPro" id="IPR025201">
    <property type="entry name" value="KdpD_TM"/>
</dbReference>
<evidence type="ECO:0000256" key="3">
    <source>
        <dbReference type="ARBA" id="ARBA00012438"/>
    </source>
</evidence>
<dbReference type="AlphaFoldDB" id="A0A6F8XVG1"/>
<proteinExistence type="predicted"/>
<dbReference type="CDD" id="cd16917">
    <property type="entry name" value="HATPase_UhpB-NarQ-NarX-like"/>
    <property type="match status" value="1"/>
</dbReference>
<evidence type="ECO:0000256" key="6">
    <source>
        <dbReference type="ARBA" id="ARBA00022692"/>
    </source>
</evidence>
<evidence type="ECO:0000256" key="11">
    <source>
        <dbReference type="ARBA" id="ARBA00023012"/>
    </source>
</evidence>
<dbReference type="PROSITE" id="PS51257">
    <property type="entry name" value="PROKAR_LIPOPROTEIN"/>
    <property type="match status" value="1"/>
</dbReference>
<keyword evidence="8" id="KW-0418">Kinase</keyword>
<dbReference type="Proteomes" id="UP000502508">
    <property type="component" value="Chromosome"/>
</dbReference>
<reference evidence="15 16" key="1">
    <citation type="submission" date="2020-03" db="EMBL/GenBank/DDBJ databases">
        <title>Whole genome shotgun sequence of Phytohabitans flavus NBRC 107702.</title>
        <authorList>
            <person name="Komaki H."/>
            <person name="Tamura T."/>
        </authorList>
    </citation>
    <scope>NUCLEOTIDE SEQUENCE [LARGE SCALE GENOMIC DNA]</scope>
    <source>
        <strain evidence="15 16">NBRC 107702</strain>
    </source>
</reference>
<evidence type="ECO:0000256" key="4">
    <source>
        <dbReference type="ARBA" id="ARBA00022553"/>
    </source>
</evidence>
<dbReference type="EC" id="2.7.13.3" evidence="3"/>
<dbReference type="GO" id="GO:0046983">
    <property type="term" value="F:protein dimerization activity"/>
    <property type="evidence" value="ECO:0007669"/>
    <property type="project" value="InterPro"/>
</dbReference>
<organism evidence="15 16">
    <name type="scientific">Phytohabitans flavus</name>
    <dbReference type="NCBI Taxonomy" id="1076124"/>
    <lineage>
        <taxon>Bacteria</taxon>
        <taxon>Bacillati</taxon>
        <taxon>Actinomycetota</taxon>
        <taxon>Actinomycetes</taxon>
        <taxon>Micromonosporales</taxon>
        <taxon>Micromonosporaceae</taxon>
    </lineage>
</organism>
<keyword evidence="11" id="KW-0902">Two-component regulatory system</keyword>
<feature type="transmembrane region" description="Helical" evidence="13">
    <location>
        <begin position="38"/>
        <end position="61"/>
    </location>
</feature>
<keyword evidence="10 13" id="KW-1133">Transmembrane helix</keyword>
<dbReference type="PANTHER" id="PTHR24421:SF10">
    <property type="entry name" value="NITRATE_NITRITE SENSOR PROTEIN NARQ"/>
    <property type="match status" value="1"/>
</dbReference>
<comment type="subcellular location">
    <subcellularLocation>
        <location evidence="2">Membrane</location>
        <topology evidence="2">Multi-pass membrane protein</topology>
    </subcellularLocation>
</comment>
<keyword evidence="9" id="KW-0067">ATP-binding</keyword>